<evidence type="ECO:0000256" key="2">
    <source>
        <dbReference type="ARBA" id="ARBA00009023"/>
    </source>
</evidence>
<evidence type="ECO:0000256" key="6">
    <source>
        <dbReference type="SAM" id="SignalP"/>
    </source>
</evidence>
<evidence type="ECO:0000256" key="1">
    <source>
        <dbReference type="ARBA" id="ARBA00004418"/>
    </source>
</evidence>
<dbReference type="PIRSF" id="PIRSF006470">
    <property type="entry name" value="DctB"/>
    <property type="match status" value="1"/>
</dbReference>
<dbReference type="InterPro" id="IPR018389">
    <property type="entry name" value="DctP_fam"/>
</dbReference>
<dbReference type="OrthoDB" id="8673861at2"/>
<keyword evidence="8" id="KW-1185">Reference proteome</keyword>
<comment type="subcellular location">
    <subcellularLocation>
        <location evidence="1">Periplasm</location>
    </subcellularLocation>
</comment>
<evidence type="ECO:0000313" key="8">
    <source>
        <dbReference type="Proteomes" id="UP000285908"/>
    </source>
</evidence>
<dbReference type="RefSeq" id="WP_127906819.1">
    <property type="nucleotide sequence ID" value="NZ_RQXX01000003.1"/>
</dbReference>
<dbReference type="InterPro" id="IPR038404">
    <property type="entry name" value="TRAP_DctP_sf"/>
</dbReference>
<protein>
    <submittedName>
        <fullName evidence="7">TRAP transporter substrate-binding protein</fullName>
    </submittedName>
</protein>
<sequence length="334" mass="36470">MPLDKALLSLPLALLALPAGAQEFTAKIGNLEAPQAVINQMIEKVGDLVSERTDGAVEFQLFPSGQLGPQREMTEAVQLGTLEATVAPIAFLGGFNPEASIVDIPFLYPADETAAQEIRAGEFGTALCESFESRGTHCVGLWPNGRKQFTSNTSMEDMDAFQNQTFRVMESSILQAQMEALGATAVPLPFGELYTALQTGVVEGQENPLDTIFNMKFHEVQDYLLVSNHGVIENVILFNPMFWDSLPEEYRATITEAFAEVIPELIEKKAEAGEEALQVIRDSGTEVRELSEEETAAFRAAMYAPAREAYLDRAGTAGQTLIDLYEEAYATATQ</sequence>
<dbReference type="Gene3D" id="3.40.190.170">
    <property type="entry name" value="Bacterial extracellular solute-binding protein, family 7"/>
    <property type="match status" value="1"/>
</dbReference>
<evidence type="ECO:0000256" key="3">
    <source>
        <dbReference type="ARBA" id="ARBA00022448"/>
    </source>
</evidence>
<feature type="signal peptide" evidence="6">
    <location>
        <begin position="1"/>
        <end position="21"/>
    </location>
</feature>
<keyword evidence="4 6" id="KW-0732">Signal</keyword>
<name>A0A438AHE7_9RHOB</name>
<evidence type="ECO:0000313" key="7">
    <source>
        <dbReference type="EMBL" id="RVV98153.1"/>
    </source>
</evidence>
<dbReference type="GO" id="GO:0055085">
    <property type="term" value="P:transmembrane transport"/>
    <property type="evidence" value="ECO:0007669"/>
    <property type="project" value="InterPro"/>
</dbReference>
<reference evidence="7 8" key="1">
    <citation type="submission" date="2018-11" db="EMBL/GenBank/DDBJ databases">
        <title>Mesobaculum littorinae gen. nov., sp. nov., isolated from Littorina scabra that represents a novel genus of the order Rhodobacteraceae.</title>
        <authorList>
            <person name="Li F."/>
        </authorList>
    </citation>
    <scope>NUCLEOTIDE SEQUENCE [LARGE SCALE GENOMIC DNA]</scope>
    <source>
        <strain evidence="7 8">M0103</strain>
    </source>
</reference>
<dbReference type="PANTHER" id="PTHR33376">
    <property type="match status" value="1"/>
</dbReference>
<dbReference type="AlphaFoldDB" id="A0A438AHE7"/>
<dbReference type="CDD" id="cd13603">
    <property type="entry name" value="PBP2_TRAP_Siap_TeaA_like"/>
    <property type="match status" value="1"/>
</dbReference>
<comment type="similarity">
    <text evidence="2">Belongs to the bacterial solute-binding protein 7 family.</text>
</comment>
<organism evidence="7 8">
    <name type="scientific">Mesobaculum littorinae</name>
    <dbReference type="NCBI Taxonomy" id="2486419"/>
    <lineage>
        <taxon>Bacteria</taxon>
        <taxon>Pseudomonadati</taxon>
        <taxon>Pseudomonadota</taxon>
        <taxon>Alphaproteobacteria</taxon>
        <taxon>Rhodobacterales</taxon>
        <taxon>Roseobacteraceae</taxon>
        <taxon>Mesobaculum</taxon>
    </lineage>
</organism>
<evidence type="ECO:0000256" key="4">
    <source>
        <dbReference type="ARBA" id="ARBA00022729"/>
    </source>
</evidence>
<dbReference type="Pfam" id="PF03480">
    <property type="entry name" value="DctP"/>
    <property type="match status" value="1"/>
</dbReference>
<dbReference type="NCBIfam" id="TIGR00787">
    <property type="entry name" value="dctP"/>
    <property type="match status" value="1"/>
</dbReference>
<keyword evidence="5" id="KW-0574">Periplasm</keyword>
<comment type="caution">
    <text evidence="7">The sequence shown here is derived from an EMBL/GenBank/DDBJ whole genome shotgun (WGS) entry which is preliminary data.</text>
</comment>
<gene>
    <name evidence="7" type="ORF">EKE94_11935</name>
</gene>
<dbReference type="Proteomes" id="UP000285908">
    <property type="component" value="Unassembled WGS sequence"/>
</dbReference>
<dbReference type="NCBIfam" id="NF037995">
    <property type="entry name" value="TRAP_S1"/>
    <property type="match status" value="1"/>
</dbReference>
<proteinExistence type="inferred from homology"/>
<feature type="chain" id="PRO_5019187647" evidence="6">
    <location>
        <begin position="22"/>
        <end position="334"/>
    </location>
</feature>
<dbReference type="GO" id="GO:0030288">
    <property type="term" value="C:outer membrane-bounded periplasmic space"/>
    <property type="evidence" value="ECO:0007669"/>
    <property type="project" value="InterPro"/>
</dbReference>
<dbReference type="PANTHER" id="PTHR33376:SF7">
    <property type="entry name" value="C4-DICARBOXYLATE-BINDING PROTEIN DCTB"/>
    <property type="match status" value="1"/>
</dbReference>
<accession>A0A438AHE7</accession>
<dbReference type="InterPro" id="IPR004682">
    <property type="entry name" value="TRAP_DctP"/>
</dbReference>
<keyword evidence="3" id="KW-0813">Transport</keyword>
<dbReference type="EMBL" id="RQXX01000003">
    <property type="protein sequence ID" value="RVV98153.1"/>
    <property type="molecule type" value="Genomic_DNA"/>
</dbReference>
<evidence type="ECO:0000256" key="5">
    <source>
        <dbReference type="ARBA" id="ARBA00022764"/>
    </source>
</evidence>